<sequence>MKKVGTLNRRELLKRGGVVGGVLALSPLLQEVAMAAPTMASAPAGGDGLRIGKRIYESIGVRPMINARGTFTIISGSLMLPEVRDAIDAAARHYVHLDELADAVGTRLAELTGAEFGLVSSGCSAGLTHATAACVAGGNPDLHVRIPDLAGFQKTEVIIPRHSRNVYEAAVSAVGVRVVEVNTRAELEAAIGPQTAMVYVMAGPRVDDSELHTRAIADITEPRGVPLLVDAAAEILTIPNVHLRNGATLVAYSGGKAIRGPQSAGLVLGREDLVRAAWVHSAPHHGFARGFKVGKEEAIGMLMAVEMWVRRDHDAEWAQWTSWLEHIASRVEKVRGVTTRIVQPTGLSNRTPSLRVLWNEKELRLSGSTAVSALDAGEPRIACSSTSSDGLTGVSITPYMMMPGDERTVANELYKLLKNPPPQPETPTLPPAVDLTGRWEVQIEYLASSSTHVFELTQQGNEVTGTHQGEFVSRTLSGTISDRQVRFRSNYPESNGDALSFTFTGTAGGQAMAGALDMGEYLAAKWSAKRRG</sequence>
<dbReference type="Gene3D" id="3.40.640.10">
    <property type="entry name" value="Type I PLP-dependent aspartate aminotransferase-like (Major domain)"/>
    <property type="match status" value="1"/>
</dbReference>
<proteinExistence type="predicted"/>
<gene>
    <name evidence="3" type="ORF">SAMN04489832_0601</name>
</gene>
<dbReference type="InterPro" id="IPR015424">
    <property type="entry name" value="PyrdxlP-dep_Trfase"/>
</dbReference>
<dbReference type="AlphaFoldDB" id="A0A1N5U468"/>
<dbReference type="Proteomes" id="UP000185124">
    <property type="component" value="Unassembled WGS sequence"/>
</dbReference>
<evidence type="ECO:0000313" key="3">
    <source>
        <dbReference type="EMBL" id="SIM55593.1"/>
    </source>
</evidence>
<evidence type="ECO:0000256" key="1">
    <source>
        <dbReference type="ARBA" id="ARBA00001933"/>
    </source>
</evidence>
<name>A0A1N5U468_9ACTN</name>
<dbReference type="STRING" id="709881.SAMN04489832_0601"/>
<organism evidence="3 4">
    <name type="scientific">Micromonospora cremea</name>
    <dbReference type="NCBI Taxonomy" id="709881"/>
    <lineage>
        <taxon>Bacteria</taxon>
        <taxon>Bacillati</taxon>
        <taxon>Actinomycetota</taxon>
        <taxon>Actinomycetes</taxon>
        <taxon>Micromonosporales</taxon>
        <taxon>Micromonosporaceae</taxon>
        <taxon>Micromonospora</taxon>
    </lineage>
</organism>
<dbReference type="PANTHER" id="PTHR32328">
    <property type="entry name" value="L-SERYL-TRNA(SEC) SELENIUM TRANSFERASE"/>
    <property type="match status" value="1"/>
</dbReference>
<evidence type="ECO:0000313" key="4">
    <source>
        <dbReference type="Proteomes" id="UP000185124"/>
    </source>
</evidence>
<comment type="cofactor">
    <cofactor evidence="1">
        <name>pyridoxal 5'-phosphate</name>
        <dbReference type="ChEBI" id="CHEBI:597326"/>
    </cofactor>
</comment>
<dbReference type="InterPro" id="IPR006311">
    <property type="entry name" value="TAT_signal"/>
</dbReference>
<protein>
    <submittedName>
        <fullName evidence="3">Uncharacterized pyridoxal phosphate-dependent enzyme</fullName>
    </submittedName>
</protein>
<evidence type="ECO:0000256" key="2">
    <source>
        <dbReference type="ARBA" id="ARBA00022898"/>
    </source>
</evidence>
<keyword evidence="2" id="KW-0663">Pyridoxal phosphate</keyword>
<dbReference type="PROSITE" id="PS51318">
    <property type="entry name" value="TAT"/>
    <property type="match status" value="1"/>
</dbReference>
<dbReference type="SUPFAM" id="SSF53383">
    <property type="entry name" value="PLP-dependent transferases"/>
    <property type="match status" value="1"/>
</dbReference>
<dbReference type="GO" id="GO:0004125">
    <property type="term" value="F:L-seryl-tRNA(Sec) selenium transferase activity"/>
    <property type="evidence" value="ECO:0007669"/>
    <property type="project" value="TreeGrafter"/>
</dbReference>
<reference evidence="4" key="1">
    <citation type="submission" date="2016-12" db="EMBL/GenBank/DDBJ databases">
        <authorList>
            <person name="Varghese N."/>
            <person name="Submissions S."/>
        </authorList>
    </citation>
    <scope>NUCLEOTIDE SEQUENCE [LARGE SCALE GENOMIC DNA]</scope>
    <source>
        <strain evidence="4">DSM 45599</strain>
    </source>
</reference>
<accession>A0A1N5U468</accession>
<dbReference type="PANTHER" id="PTHR32328:SF0">
    <property type="entry name" value="L-SERYL-TRNA(SEC) SELENIUM TRANSFERASE"/>
    <property type="match status" value="1"/>
</dbReference>
<dbReference type="EMBL" id="FSQT01000001">
    <property type="protein sequence ID" value="SIM55593.1"/>
    <property type="molecule type" value="Genomic_DNA"/>
</dbReference>
<dbReference type="InterPro" id="IPR015421">
    <property type="entry name" value="PyrdxlP-dep_Trfase_major"/>
</dbReference>
<keyword evidence="4" id="KW-1185">Reference proteome</keyword>